<dbReference type="GO" id="GO:0004843">
    <property type="term" value="F:cysteine-type deubiquitinase activity"/>
    <property type="evidence" value="ECO:0007669"/>
    <property type="project" value="UniProtKB-EC"/>
</dbReference>
<evidence type="ECO:0000313" key="10">
    <source>
        <dbReference type="EMBL" id="CAF4067904.1"/>
    </source>
</evidence>
<dbReference type="EC" id="3.4.19.12" evidence="2"/>
<gene>
    <name evidence="10" type="ORF">OVN521_LOCUS19013</name>
    <name evidence="9" type="ORF">UXM345_LOCUS11897</name>
    <name evidence="7" type="ORF">WKI299_LOCUS1073</name>
    <name evidence="8" type="ORF">XDN619_LOCUS5879</name>
</gene>
<dbReference type="Proteomes" id="UP000663842">
    <property type="component" value="Unassembled WGS sequence"/>
</dbReference>
<sequence>MSVINYFLNHFVFPREAKQFPHKLISSPWDLSASSRTKIITGFSGTNDTQLLLPVHIRQYDLPQLQKTDALVLNNLLQPKNDHYQYLPISTSSDEILNLIVKDKSVIQVILDVGALFVDGTNRQIAVKWLDKTDKKQIDYAVYFESDSIFVCDRQYQHHAFLTSPASERLDRCVFYLNEIHTRGTDFKFPNEFRAAVTLGNGLSKDRLVQACMRMRKLGKHHWLSFWSSNEVHQQIQTMKNNSPLLNETENIDDRITLTDILCRVYENTQQSTWDGLHHWAIQSLSFQRKVTAFENIHWKDLQESFTNSTMINLANQCLEDEVTKLENMYSVPKTFRTIFEIYSARWKYSAIYSSVKIHEAVSKRLCSYGGSKTLLAQLLDEEQQRELERVQELEEERYQKRPSSVEPFEPLLHDIIKLLCEEQGPMLNLSKLTSVFCPIADAFLGTTFYSECQPDGESLDPFLRPPRWVLVYRNQHIILVSPTEANWLMGQLYFLYRKQSFTEQLTTTLRVLLPRMKRDQSILVNTTTLTVPPTMFSNRGNFSFPIPVEWLVELYIFNGTIYLESSQEQTAYCQCLGVCPKPRSEIEEDAFEKGCITVDGFVNKSAHRCLLQLQQCRFRSNPLAFIRKLVENRNNTHAPLVSHVGSIIMNALKLPF</sequence>
<dbReference type="AlphaFoldDB" id="A0A816NK17"/>
<keyword evidence="4" id="KW-0833">Ubl conjugation pathway</keyword>
<evidence type="ECO:0000313" key="8">
    <source>
        <dbReference type="EMBL" id="CAF2035676.1"/>
    </source>
</evidence>
<reference evidence="8" key="1">
    <citation type="submission" date="2021-02" db="EMBL/GenBank/DDBJ databases">
        <authorList>
            <person name="Nowell W R."/>
        </authorList>
    </citation>
    <scope>NUCLEOTIDE SEQUENCE</scope>
</reference>
<comment type="caution">
    <text evidence="8">The sequence shown here is derived from an EMBL/GenBank/DDBJ whole genome shotgun (WGS) entry which is preliminary data.</text>
</comment>
<evidence type="ECO:0000256" key="2">
    <source>
        <dbReference type="ARBA" id="ARBA00012759"/>
    </source>
</evidence>
<accession>A0A816NK17</accession>
<keyword evidence="11" id="KW-1185">Reference proteome</keyword>
<dbReference type="EMBL" id="CAJOBF010001209">
    <property type="protein sequence ID" value="CAF3925769.1"/>
    <property type="molecule type" value="Genomic_DNA"/>
</dbReference>
<evidence type="ECO:0000256" key="1">
    <source>
        <dbReference type="ARBA" id="ARBA00000707"/>
    </source>
</evidence>
<dbReference type="PANTHER" id="PTHR13367">
    <property type="entry name" value="UBIQUITIN THIOESTERASE"/>
    <property type="match status" value="1"/>
</dbReference>
<evidence type="ECO:0000256" key="3">
    <source>
        <dbReference type="ARBA" id="ARBA00022670"/>
    </source>
</evidence>
<dbReference type="PANTHER" id="PTHR13367:SF33">
    <property type="entry name" value="P-LOOP CONTAINING NUCLEOSIDE TRIPHOSPHATE HYDROLASE PROTEIN"/>
    <property type="match status" value="1"/>
</dbReference>
<keyword evidence="5" id="KW-0378">Hydrolase</keyword>
<keyword evidence="6" id="KW-0788">Thiol protease</keyword>
<keyword evidence="3" id="KW-0645">Protease</keyword>
<evidence type="ECO:0000313" key="7">
    <source>
        <dbReference type="EMBL" id="CAF1934101.1"/>
    </source>
</evidence>
<dbReference type="EMBL" id="CAJNRF010000060">
    <property type="protein sequence ID" value="CAF1934101.1"/>
    <property type="molecule type" value="Genomic_DNA"/>
</dbReference>
<name>A0A816NK17_9BILA</name>
<comment type="catalytic activity">
    <reaction evidence="1">
        <text>Thiol-dependent hydrolysis of ester, thioester, amide, peptide and isopeptide bonds formed by the C-terminal Gly of ubiquitin (a 76-residue protein attached to proteins as an intracellular targeting signal).</text>
        <dbReference type="EC" id="3.4.19.12"/>
    </reaction>
</comment>
<evidence type="ECO:0000256" key="5">
    <source>
        <dbReference type="ARBA" id="ARBA00022801"/>
    </source>
</evidence>
<evidence type="ECO:0000313" key="12">
    <source>
        <dbReference type="Proteomes" id="UP000663887"/>
    </source>
</evidence>
<evidence type="ECO:0000256" key="6">
    <source>
        <dbReference type="ARBA" id="ARBA00022807"/>
    </source>
</evidence>
<organism evidence="8 12">
    <name type="scientific">Rotaria magnacalcarata</name>
    <dbReference type="NCBI Taxonomy" id="392030"/>
    <lineage>
        <taxon>Eukaryota</taxon>
        <taxon>Metazoa</taxon>
        <taxon>Spiralia</taxon>
        <taxon>Gnathifera</taxon>
        <taxon>Rotifera</taxon>
        <taxon>Eurotatoria</taxon>
        <taxon>Bdelloidea</taxon>
        <taxon>Philodinida</taxon>
        <taxon>Philodinidae</taxon>
        <taxon>Rotaria</taxon>
    </lineage>
</organism>
<proteinExistence type="predicted"/>
<dbReference type="EMBL" id="CAJNRG010001618">
    <property type="protein sequence ID" value="CAF2035676.1"/>
    <property type="molecule type" value="Genomic_DNA"/>
</dbReference>
<dbReference type="EMBL" id="CAJOBG010003530">
    <property type="protein sequence ID" value="CAF4067904.1"/>
    <property type="molecule type" value="Genomic_DNA"/>
</dbReference>
<dbReference type="Proteomes" id="UP000663856">
    <property type="component" value="Unassembled WGS sequence"/>
</dbReference>
<evidence type="ECO:0000313" key="11">
    <source>
        <dbReference type="Proteomes" id="UP000663866"/>
    </source>
</evidence>
<dbReference type="GO" id="GO:0006508">
    <property type="term" value="P:proteolysis"/>
    <property type="evidence" value="ECO:0007669"/>
    <property type="project" value="UniProtKB-KW"/>
</dbReference>
<dbReference type="InterPro" id="IPR051346">
    <property type="entry name" value="OTU_Deubiquitinase"/>
</dbReference>
<dbReference type="Proteomes" id="UP000663866">
    <property type="component" value="Unassembled WGS sequence"/>
</dbReference>
<dbReference type="Proteomes" id="UP000663887">
    <property type="component" value="Unassembled WGS sequence"/>
</dbReference>
<evidence type="ECO:0000313" key="9">
    <source>
        <dbReference type="EMBL" id="CAF3925769.1"/>
    </source>
</evidence>
<protein>
    <recommendedName>
        <fullName evidence="2">ubiquitinyl hydrolase 1</fullName>
        <ecNumber evidence="2">3.4.19.12</ecNumber>
    </recommendedName>
</protein>
<evidence type="ECO:0000256" key="4">
    <source>
        <dbReference type="ARBA" id="ARBA00022786"/>
    </source>
</evidence>